<feature type="non-terminal residue" evidence="1">
    <location>
        <position position="1120"/>
    </location>
</feature>
<dbReference type="Proteomes" id="UP000789525">
    <property type="component" value="Unassembled WGS sequence"/>
</dbReference>
<gene>
    <name evidence="1" type="ORF">ACOLOM_LOCUS4311</name>
</gene>
<protein>
    <submittedName>
        <fullName evidence="1">12042_t:CDS:1</fullName>
    </submittedName>
</protein>
<reference evidence="1" key="1">
    <citation type="submission" date="2021-06" db="EMBL/GenBank/DDBJ databases">
        <authorList>
            <person name="Kallberg Y."/>
            <person name="Tangrot J."/>
            <person name="Rosling A."/>
        </authorList>
    </citation>
    <scope>NUCLEOTIDE SEQUENCE</scope>
    <source>
        <strain evidence="1">CL356</strain>
    </source>
</reference>
<dbReference type="EMBL" id="CAJVPT010007043">
    <property type="protein sequence ID" value="CAG8536962.1"/>
    <property type="molecule type" value="Genomic_DNA"/>
</dbReference>
<accession>A0ACA9LPF0</accession>
<evidence type="ECO:0000313" key="1">
    <source>
        <dbReference type="EMBL" id="CAG8536962.1"/>
    </source>
</evidence>
<sequence length="1120" mass="128972">MFAEITQSGIKVTYSDCAGINDIPEQIGPVIDEAGDIHYFSKIHNSDHTAQYWLKRLGQSLAKHLAYAYEVNVDKGIIIFEYALFSVARFLHNSHAFLIADIDRAVLTDFPEGYLMFKHEKVYKDEEKTRHSIYKSTNAFMPHLFWLASDKSNKCKCRFCACNKMEEEPLLTVSPRTKNIGGARSKNGAKRKNKVKGIIDFGKLEFMNFERKQQGITTIYRCGEIVWVDIKKMGDEKLTLLAGKSLEEIDITYWPGIILNRLRTRTRLSNESDDSTSKVSDNNSMTIDGSSMDCEIIDEVGMSDASFLFSSASKIDERIMPTSDDNSAYNDCYVLIPTINCSQHSYPINDSSSLNEDEFLVPDSFSTSNVSVTRKCDVRCHKVVYQVELLRMSEKLELDREMLSPWLAHRPDVPEGMESDCDTDKEDDESLARKYNGAIREAKLFSQSYTTLNAYQEDVTDYNEVVEMLKPNERKRLKDKVIHFEAILFGNELFCIDDIIRLTPCDTENPTYEDYPDPQYIYLKDIRETDNGIQLVGDGLVRRKLVNENEARFITDYEWYRINLPEEEYTIDLGEVADSTLEWVDWMDSLIIEDIFQKENITFYPYNDFNDLKVVGSGSGGNVCKATMRNLRKNVVLKPISLSREYSHKDLIYEIKRYRQLEVHGNILKLEKMIVKKEILELQQLYENFLDQNSYTYLVVFEYSDGGSLRQFLKENSETISWHTKLQLSKQLAGALMCLHSNGIVHGSLNSSKVLVHKGKIKLNPFGIVRRVNESKKLIEKLIGPIQYADPQYLEILKSVGCKKSVDIYSLAILFWEISSSGEPYKSELRSRYSLIDDICNGRREIISDEVPREYSKICQDCWQHNENHRPNIEQVFEALDNVDTKNKRKSLNSGKNRSFESNLSKIAKYDPPFIDVSDWIDGFLKDLFEFFIEQFNKQNHPKYVAQLVRKYIDDHNKNPAKVLIMMFKQQRLYLTSLIGLFYQFGIGTLVDSQIAFEMYAQVIKSMSIRESPLDSFEINNRLISEFSIGFMYLFGTGVEQDQIKAFQVFSKLSDEGFALAKAYLGECFERGYGTNWNATKALELYSESAETGSIVGKTYLDYCYMNGIGISKDVTKGFD</sequence>
<name>A0ACA9LPF0_9GLOM</name>
<evidence type="ECO:0000313" key="2">
    <source>
        <dbReference type="Proteomes" id="UP000789525"/>
    </source>
</evidence>
<organism evidence="1 2">
    <name type="scientific">Acaulospora colombiana</name>
    <dbReference type="NCBI Taxonomy" id="27376"/>
    <lineage>
        <taxon>Eukaryota</taxon>
        <taxon>Fungi</taxon>
        <taxon>Fungi incertae sedis</taxon>
        <taxon>Mucoromycota</taxon>
        <taxon>Glomeromycotina</taxon>
        <taxon>Glomeromycetes</taxon>
        <taxon>Diversisporales</taxon>
        <taxon>Acaulosporaceae</taxon>
        <taxon>Acaulospora</taxon>
    </lineage>
</organism>
<keyword evidence="2" id="KW-1185">Reference proteome</keyword>
<proteinExistence type="predicted"/>
<comment type="caution">
    <text evidence="1">The sequence shown here is derived from an EMBL/GenBank/DDBJ whole genome shotgun (WGS) entry which is preliminary data.</text>
</comment>